<reference evidence="1 2" key="1">
    <citation type="submission" date="2017-09" db="EMBL/GenBank/DDBJ databases">
        <title>Depth-based differentiation of microbial function through sediment-hosted aquifers and enrichment of novel symbionts in the deep terrestrial subsurface.</title>
        <authorList>
            <person name="Probst A.J."/>
            <person name="Ladd B."/>
            <person name="Jarett J.K."/>
            <person name="Geller-Mcgrath D.E."/>
            <person name="Sieber C.M."/>
            <person name="Emerson J.B."/>
            <person name="Anantharaman K."/>
            <person name="Thomas B.C."/>
            <person name="Malmstrom R."/>
            <person name="Stieglmeier M."/>
            <person name="Klingl A."/>
            <person name="Woyke T."/>
            <person name="Ryan C.M."/>
            <person name="Banfield J.F."/>
        </authorList>
    </citation>
    <scope>NUCLEOTIDE SEQUENCE [LARGE SCALE GENOMIC DNA]</scope>
    <source>
        <strain evidence="1">CG11_big_fil_rev_8_21_14_0_20_42_13</strain>
    </source>
</reference>
<dbReference type="Proteomes" id="UP000229641">
    <property type="component" value="Unassembled WGS sequence"/>
</dbReference>
<organism evidence="1 2">
    <name type="scientific">Candidatus Ghiorseimicrobium undicola</name>
    <dbReference type="NCBI Taxonomy" id="1974746"/>
    <lineage>
        <taxon>Bacteria</taxon>
        <taxon>Pseudomonadati</taxon>
        <taxon>Candidatus Omnitrophota</taxon>
        <taxon>Candidatus Ghiorseimicrobium</taxon>
    </lineage>
</organism>
<protein>
    <submittedName>
        <fullName evidence="1">Uncharacterized protein</fullName>
    </submittedName>
</protein>
<sequence length="76" mass="8508">MDNAFFIAFFFISAPFTESETPAYPLRQGVLTESETPANYFKLHLCGKNVNIKLSKVVCGKLCKFACWLGLILSRA</sequence>
<dbReference type="AlphaFoldDB" id="A0A2H0LZR3"/>
<dbReference type="EMBL" id="PCWA01000014">
    <property type="protein sequence ID" value="PIQ89878.1"/>
    <property type="molecule type" value="Genomic_DNA"/>
</dbReference>
<comment type="caution">
    <text evidence="1">The sequence shown here is derived from an EMBL/GenBank/DDBJ whole genome shotgun (WGS) entry which is preliminary data.</text>
</comment>
<proteinExistence type="predicted"/>
<gene>
    <name evidence="1" type="ORF">COV72_00865</name>
</gene>
<accession>A0A2H0LZR3</accession>
<evidence type="ECO:0000313" key="1">
    <source>
        <dbReference type="EMBL" id="PIQ89878.1"/>
    </source>
</evidence>
<evidence type="ECO:0000313" key="2">
    <source>
        <dbReference type="Proteomes" id="UP000229641"/>
    </source>
</evidence>
<name>A0A2H0LZR3_9BACT</name>